<dbReference type="PANTHER" id="PTHR36459:SF1">
    <property type="entry name" value="FATTY ACID DESATURASE DOMAIN-CONTAINING PROTEIN-RELATED"/>
    <property type="match status" value="1"/>
</dbReference>
<dbReference type="GO" id="GO:0006629">
    <property type="term" value="P:lipid metabolic process"/>
    <property type="evidence" value="ECO:0007669"/>
    <property type="project" value="InterPro"/>
</dbReference>
<dbReference type="EMBL" id="LSBI01000031">
    <property type="protein sequence ID" value="OAQ62603.1"/>
    <property type="molecule type" value="Genomic_DNA"/>
</dbReference>
<sequence length="243" mass="28497">MGHSWNSYYYHHVKHHHVENNGPDDLSSTMRYQRDNFVHFLCYAGRFYFLIWLDLPLYFLRKNRTELAAKAALWELGWYATLWHLYSLNAKATLVAFILPLLGLRAGLMVGNWGQHAFVDKERPDSDYRSSITLIDVSASVSNRHCFNDGYHTSHHLNPLRHWREHPVSFIGSKAEYASQGALVFHGIDFMMITVRLLLKDYRTLAECMVPIGSQISMTMDERVEFLKGRTRQFTEKDIQRKR</sequence>
<keyword evidence="1" id="KW-0472">Membrane</keyword>
<name>A0A179FC04_PURLI</name>
<organism evidence="3 4">
    <name type="scientific">Purpureocillium lilacinum</name>
    <name type="common">Paecilomyces lilacinus</name>
    <dbReference type="NCBI Taxonomy" id="33203"/>
    <lineage>
        <taxon>Eukaryota</taxon>
        <taxon>Fungi</taxon>
        <taxon>Dikarya</taxon>
        <taxon>Ascomycota</taxon>
        <taxon>Pezizomycotina</taxon>
        <taxon>Sordariomycetes</taxon>
        <taxon>Hypocreomycetidae</taxon>
        <taxon>Hypocreales</taxon>
        <taxon>Ophiocordycipitaceae</taxon>
        <taxon>Purpureocillium</taxon>
    </lineage>
</organism>
<feature type="transmembrane region" description="Helical" evidence="1">
    <location>
        <begin position="92"/>
        <end position="113"/>
    </location>
</feature>
<reference evidence="3 4" key="1">
    <citation type="submission" date="2016-02" db="EMBL/GenBank/DDBJ databases">
        <title>Biosynthesis of antibiotic leucinostatins and their inhibition on Phytophthora in bio-control Purpureocillium lilacinum.</title>
        <authorList>
            <person name="Wang G."/>
            <person name="Liu Z."/>
            <person name="Lin R."/>
            <person name="Li E."/>
            <person name="Mao Z."/>
            <person name="Ling J."/>
            <person name="Yin W."/>
            <person name="Xie B."/>
        </authorList>
    </citation>
    <scope>NUCLEOTIDE SEQUENCE [LARGE SCALE GENOMIC DNA]</scope>
    <source>
        <strain evidence="3">PLFJ-1</strain>
    </source>
</reference>
<evidence type="ECO:0000313" key="3">
    <source>
        <dbReference type="EMBL" id="OAQ62603.1"/>
    </source>
</evidence>
<accession>A0A179FC04</accession>
<dbReference type="Proteomes" id="UP000078340">
    <property type="component" value="Unassembled WGS sequence"/>
</dbReference>
<feature type="domain" description="Fatty acid desaturase" evidence="2">
    <location>
        <begin position="1"/>
        <end position="167"/>
    </location>
</feature>
<gene>
    <name evidence="3" type="ORF">VFPFJ_11398</name>
</gene>
<evidence type="ECO:0000256" key="1">
    <source>
        <dbReference type="SAM" id="Phobius"/>
    </source>
</evidence>
<dbReference type="AlphaFoldDB" id="A0A179FC04"/>
<feature type="transmembrane region" description="Helical" evidence="1">
    <location>
        <begin position="37"/>
        <end position="60"/>
    </location>
</feature>
<protein>
    <submittedName>
        <fullName evidence="3">Fatty acid desaturase</fullName>
    </submittedName>
</protein>
<proteinExistence type="predicted"/>
<dbReference type="OMA" id="MAMEISC"/>
<keyword evidence="1" id="KW-1133">Transmembrane helix</keyword>
<evidence type="ECO:0000259" key="2">
    <source>
        <dbReference type="Pfam" id="PF00487"/>
    </source>
</evidence>
<dbReference type="PANTHER" id="PTHR36459">
    <property type="entry name" value="ORF"/>
    <property type="match status" value="1"/>
</dbReference>
<evidence type="ECO:0000313" key="4">
    <source>
        <dbReference type="Proteomes" id="UP000078340"/>
    </source>
</evidence>
<keyword evidence="1" id="KW-0812">Transmembrane</keyword>
<dbReference type="InterPro" id="IPR005804">
    <property type="entry name" value="FA_desaturase_dom"/>
</dbReference>
<dbReference type="Pfam" id="PF00487">
    <property type="entry name" value="FA_desaturase"/>
    <property type="match status" value="1"/>
</dbReference>
<comment type="caution">
    <text evidence="3">The sequence shown here is derived from an EMBL/GenBank/DDBJ whole genome shotgun (WGS) entry which is preliminary data.</text>
</comment>